<keyword evidence="1" id="KW-1133">Transmembrane helix</keyword>
<organism evidence="2 3">
    <name type="scientific">Lysobacter capsici AZ78</name>
    <dbReference type="NCBI Taxonomy" id="1444315"/>
    <lineage>
        <taxon>Bacteria</taxon>
        <taxon>Pseudomonadati</taxon>
        <taxon>Pseudomonadota</taxon>
        <taxon>Gammaproteobacteria</taxon>
        <taxon>Lysobacterales</taxon>
        <taxon>Lysobacteraceae</taxon>
        <taxon>Lysobacter</taxon>
    </lineage>
</organism>
<keyword evidence="3" id="KW-1185">Reference proteome</keyword>
<feature type="transmembrane region" description="Helical" evidence="1">
    <location>
        <begin position="49"/>
        <end position="77"/>
    </location>
</feature>
<reference evidence="2 3" key="1">
    <citation type="journal article" date="2014" name="Genome Announc.">
        <title>Draft Genome Sequence of Lysobacter capsici AZ78, a Bacterium Antagonistic to Plant-Pathogenic Oomycetes.</title>
        <authorList>
            <person name="Puopolo G."/>
            <person name="Sonego P."/>
            <person name="Engelen K."/>
            <person name="Pertot I."/>
        </authorList>
    </citation>
    <scope>NUCLEOTIDE SEQUENCE [LARGE SCALE GENOMIC DNA]</scope>
    <source>
        <strain evidence="2 3">AZ78</strain>
    </source>
</reference>
<sequence length="108" mass="11215">MTPAAQAAPASSTALKLGAWLAAACLAVPLLSAALYHQWQQTTGAGDAYAMMAMWFLIGTLMIEVPLLLITVVVLVIGTARHLRSRRGARIGTLTGLLTGSCPIGNTP</sequence>
<dbReference type="EMBL" id="JAJA02000001">
    <property type="protein sequence ID" value="KWS07251.1"/>
    <property type="molecule type" value="Genomic_DNA"/>
</dbReference>
<keyword evidence="1" id="KW-0472">Membrane</keyword>
<dbReference type="RefSeq" id="WP_036114044.1">
    <property type="nucleotide sequence ID" value="NZ_JAJA02000001.1"/>
</dbReference>
<evidence type="ECO:0000313" key="2">
    <source>
        <dbReference type="EMBL" id="KWS07251.1"/>
    </source>
</evidence>
<name>A0A125MNP7_9GAMM</name>
<evidence type="ECO:0000256" key="1">
    <source>
        <dbReference type="SAM" id="Phobius"/>
    </source>
</evidence>
<evidence type="ECO:0000313" key="3">
    <source>
        <dbReference type="Proteomes" id="UP000023435"/>
    </source>
</evidence>
<comment type="caution">
    <text evidence="2">The sequence shown here is derived from an EMBL/GenBank/DDBJ whole genome shotgun (WGS) entry which is preliminary data.</text>
</comment>
<protein>
    <submittedName>
        <fullName evidence="2">Uncharacterized protein</fullName>
    </submittedName>
</protein>
<proteinExistence type="predicted"/>
<dbReference type="AlphaFoldDB" id="A0A125MNP7"/>
<gene>
    <name evidence="2" type="ORF">AZ78_4812</name>
</gene>
<dbReference type="Proteomes" id="UP000023435">
    <property type="component" value="Unassembled WGS sequence"/>
</dbReference>
<accession>A0A125MNP7</accession>
<keyword evidence="1" id="KW-0812">Transmembrane</keyword>